<reference evidence="6" key="2">
    <citation type="submission" date="2013-07" db="EMBL/GenBank/DDBJ databases">
        <authorList>
            <consortium name="The Broad Institute Genome Sequencing Platform"/>
            <person name="Cuomo C."/>
            <person name="Litvintseva A."/>
            <person name="Chen Y."/>
            <person name="Heitman J."/>
            <person name="Sun S."/>
            <person name="Springer D."/>
            <person name="Dromer F."/>
            <person name="Young S.K."/>
            <person name="Zeng Q."/>
            <person name="Gargeya S."/>
            <person name="Fitzgerald M."/>
            <person name="Abouelleil A."/>
            <person name="Alvarado L."/>
            <person name="Berlin A.M."/>
            <person name="Chapman S.B."/>
            <person name="Dewar J."/>
            <person name="Goldberg J."/>
            <person name="Griggs A."/>
            <person name="Gujja S."/>
            <person name="Hansen M."/>
            <person name="Howarth C."/>
            <person name="Imamovic A."/>
            <person name="Larimer J."/>
            <person name="McCowan C."/>
            <person name="Murphy C."/>
            <person name="Pearson M."/>
            <person name="Priest M."/>
            <person name="Roberts A."/>
            <person name="Saif S."/>
            <person name="Shea T."/>
            <person name="Sykes S."/>
            <person name="Wortman J."/>
            <person name="Nusbaum C."/>
            <person name="Birren B."/>
        </authorList>
    </citation>
    <scope>NUCLEOTIDE SEQUENCE</scope>
    <source>
        <strain evidence="6">CBS 10117</strain>
    </source>
</reference>
<dbReference type="EMBL" id="KI894027">
    <property type="protein sequence ID" value="OBR89034.1"/>
    <property type="molecule type" value="Genomic_DNA"/>
</dbReference>
<evidence type="ECO:0000256" key="3">
    <source>
        <dbReference type="ARBA" id="ARBA00023295"/>
    </source>
</evidence>
<evidence type="ECO:0000256" key="1">
    <source>
        <dbReference type="ARBA" id="ARBA00006865"/>
    </source>
</evidence>
<dbReference type="RefSeq" id="XP_018266876.1">
    <property type="nucleotide sequence ID" value="XM_018404222.1"/>
</dbReference>
<dbReference type="CDD" id="cd02181">
    <property type="entry name" value="GH16_fungal_Lam16A_glucanase"/>
    <property type="match status" value="1"/>
</dbReference>
<reference evidence="5" key="1">
    <citation type="submission" date="2013-07" db="EMBL/GenBank/DDBJ databases">
        <title>The Genome Sequence of Cryptococcus dejecticola CBS10117.</title>
        <authorList>
            <consortium name="The Broad Institute Genome Sequencing Platform"/>
            <person name="Cuomo C."/>
            <person name="Litvintseva A."/>
            <person name="Chen Y."/>
            <person name="Heitman J."/>
            <person name="Sun S."/>
            <person name="Springer D."/>
            <person name="Dromer F."/>
            <person name="Young S.K."/>
            <person name="Zeng Q."/>
            <person name="Gargeya S."/>
            <person name="Fitzgerald M."/>
            <person name="Abouelleil A."/>
            <person name="Alvarado L."/>
            <person name="Berlin A.M."/>
            <person name="Chapman S.B."/>
            <person name="Dewar J."/>
            <person name="Goldberg J."/>
            <person name="Griggs A."/>
            <person name="Gujja S."/>
            <person name="Hansen M."/>
            <person name="Howarth C."/>
            <person name="Imamovic A."/>
            <person name="Larimer J."/>
            <person name="McCowan C."/>
            <person name="Murphy C."/>
            <person name="Pearson M."/>
            <person name="Priest M."/>
            <person name="Roberts A."/>
            <person name="Saif S."/>
            <person name="Shea T."/>
            <person name="Sykes S."/>
            <person name="Wortman J."/>
            <person name="Nusbaum C."/>
            <person name="Birren B."/>
        </authorList>
    </citation>
    <scope>NUCLEOTIDE SEQUENCE [LARGE SCALE GENOMIC DNA]</scope>
    <source>
        <strain evidence="5">CBS 10117</strain>
    </source>
</reference>
<accession>A0A1A6AG46</accession>
<sequence>MTPIIRNIVALLPFSFTLNLNNGNNDGYQSQDRFEVDGFAPRSNHHLSKHYIGDEFFKGFDWKTIDDPTHGKVNYVSQTEARHKNLSYVSDHHTFVIRTDYHHRVQPGQRGRDSVRIESKDTFDNGVYILDLLHMPSGCGTWPAFWTSTVGHWPEGGEIDILEGVNGKGTNQGTLHTTAGCTMPNNVDETGQQLKTDCAVQGNNNEGCGVKDKRQDSFGPAFNKDQGGWYAMQRSNSGIKMWFWPRDGHPPADVKTGPATVDPSRWGRPFANFPSTHCNMKQHFGKHRIIINTSLCGDWAGAVYKQQGCPSTCEAHVMNDPAAFREAYWKIRGLRVYTERRSELDNGDDDDYAVDDEVVDSYEY</sequence>
<dbReference type="SUPFAM" id="SSF49899">
    <property type="entry name" value="Concanavalin A-like lectins/glucanases"/>
    <property type="match status" value="1"/>
</dbReference>
<dbReference type="GeneID" id="28964555"/>
<evidence type="ECO:0000259" key="4">
    <source>
        <dbReference type="PROSITE" id="PS51762"/>
    </source>
</evidence>
<evidence type="ECO:0000313" key="5">
    <source>
        <dbReference type="EMBL" id="OBR89034.1"/>
    </source>
</evidence>
<keyword evidence="3" id="KW-0326">Glycosidase</keyword>
<dbReference type="STRING" id="1296121.A0A1A6AG46"/>
<protein>
    <recommendedName>
        <fullName evidence="4">GH16 domain-containing protein</fullName>
    </recommendedName>
</protein>
<dbReference type="GO" id="GO:0004553">
    <property type="term" value="F:hydrolase activity, hydrolyzing O-glycosyl compounds"/>
    <property type="evidence" value="ECO:0007669"/>
    <property type="project" value="InterPro"/>
</dbReference>
<keyword evidence="2" id="KW-0378">Hydrolase</keyword>
<comment type="similarity">
    <text evidence="1">Belongs to the glycosyl hydrolase 16 family.</text>
</comment>
<dbReference type="InterPro" id="IPR050546">
    <property type="entry name" value="Glycosyl_Hydrlase_16"/>
</dbReference>
<dbReference type="FunFam" id="2.60.120.200:FF:000114">
    <property type="entry name" value="Probable endo-1,3(4)-beta-glucanase NFIA_089530"/>
    <property type="match status" value="1"/>
</dbReference>
<dbReference type="PANTHER" id="PTHR10963:SF24">
    <property type="entry name" value="GLYCOSIDASE C21B10.07-RELATED"/>
    <property type="match status" value="1"/>
</dbReference>
<dbReference type="Pfam" id="PF26113">
    <property type="entry name" value="GH16_XgeA"/>
    <property type="match status" value="1"/>
</dbReference>
<organism evidence="5">
    <name type="scientific">Kwoniella dejecticola CBS 10117</name>
    <dbReference type="NCBI Taxonomy" id="1296121"/>
    <lineage>
        <taxon>Eukaryota</taxon>
        <taxon>Fungi</taxon>
        <taxon>Dikarya</taxon>
        <taxon>Basidiomycota</taxon>
        <taxon>Agaricomycotina</taxon>
        <taxon>Tremellomycetes</taxon>
        <taxon>Tremellales</taxon>
        <taxon>Cryptococcaceae</taxon>
        <taxon>Kwoniella</taxon>
    </lineage>
</organism>
<dbReference type="Proteomes" id="UP000078595">
    <property type="component" value="Chromosome 1"/>
</dbReference>
<gene>
    <name evidence="5" type="ORF">I303_00856</name>
    <name evidence="6" type="ORF">I303_100853</name>
</gene>
<keyword evidence="7" id="KW-1185">Reference proteome</keyword>
<dbReference type="Gene3D" id="2.60.120.200">
    <property type="match status" value="1"/>
</dbReference>
<reference evidence="6" key="3">
    <citation type="submission" date="2024-02" db="EMBL/GenBank/DDBJ databases">
        <title>Comparative genomics of Cryptococcus and Kwoniella reveals pathogenesis evolution and contrasting modes of karyotype evolution via chromosome fusion or intercentromeric recombination.</title>
        <authorList>
            <person name="Coelho M.A."/>
            <person name="David-Palma M."/>
            <person name="Shea T."/>
            <person name="Bowers K."/>
            <person name="McGinley-Smith S."/>
            <person name="Mohammad A.W."/>
            <person name="Gnirke A."/>
            <person name="Yurkov A.M."/>
            <person name="Nowrousian M."/>
            <person name="Sun S."/>
            <person name="Cuomo C.A."/>
            <person name="Heitman J."/>
        </authorList>
    </citation>
    <scope>NUCLEOTIDE SEQUENCE</scope>
    <source>
        <strain evidence="6">CBS 10117</strain>
    </source>
</reference>
<dbReference type="OrthoDB" id="192832at2759"/>
<dbReference type="EMBL" id="CP144530">
    <property type="protein sequence ID" value="WWC58313.1"/>
    <property type="molecule type" value="Genomic_DNA"/>
</dbReference>
<dbReference type="PROSITE" id="PS51762">
    <property type="entry name" value="GH16_2"/>
    <property type="match status" value="1"/>
</dbReference>
<dbReference type="KEGG" id="kdj:28964555"/>
<evidence type="ECO:0000313" key="6">
    <source>
        <dbReference type="EMBL" id="WWC58313.1"/>
    </source>
</evidence>
<proteinExistence type="inferred from homology"/>
<dbReference type="GO" id="GO:0009251">
    <property type="term" value="P:glucan catabolic process"/>
    <property type="evidence" value="ECO:0007669"/>
    <property type="project" value="TreeGrafter"/>
</dbReference>
<dbReference type="VEuPathDB" id="FungiDB:I303_00856"/>
<dbReference type="InterPro" id="IPR013320">
    <property type="entry name" value="ConA-like_dom_sf"/>
</dbReference>
<dbReference type="PANTHER" id="PTHR10963">
    <property type="entry name" value="GLYCOSYL HYDROLASE-RELATED"/>
    <property type="match status" value="1"/>
</dbReference>
<dbReference type="InterPro" id="IPR000757">
    <property type="entry name" value="Beta-glucanase-like"/>
</dbReference>
<dbReference type="AlphaFoldDB" id="A0A1A6AG46"/>
<evidence type="ECO:0000313" key="7">
    <source>
        <dbReference type="Proteomes" id="UP000078595"/>
    </source>
</evidence>
<evidence type="ECO:0000256" key="2">
    <source>
        <dbReference type="ARBA" id="ARBA00022801"/>
    </source>
</evidence>
<name>A0A1A6AG46_9TREE</name>
<feature type="domain" description="GH16" evidence="4">
    <location>
        <begin position="60"/>
        <end position="308"/>
    </location>
</feature>